<dbReference type="Pfam" id="PF00072">
    <property type="entry name" value="Response_reg"/>
    <property type="match status" value="1"/>
</dbReference>
<dbReference type="PANTHER" id="PTHR43065">
    <property type="entry name" value="SENSOR HISTIDINE KINASE"/>
    <property type="match status" value="1"/>
</dbReference>
<dbReference type="InterPro" id="IPR000700">
    <property type="entry name" value="PAS-assoc_C"/>
</dbReference>
<feature type="domain" description="PAC" evidence="13">
    <location>
        <begin position="231"/>
        <end position="281"/>
    </location>
</feature>
<dbReference type="InterPro" id="IPR000014">
    <property type="entry name" value="PAS"/>
</dbReference>
<dbReference type="PROSITE" id="PS50109">
    <property type="entry name" value="HIS_KIN"/>
    <property type="match status" value="1"/>
</dbReference>
<dbReference type="InterPro" id="IPR036097">
    <property type="entry name" value="HisK_dim/P_sf"/>
</dbReference>
<evidence type="ECO:0000259" key="13">
    <source>
        <dbReference type="PROSITE" id="PS50113"/>
    </source>
</evidence>
<dbReference type="SMART" id="SM00388">
    <property type="entry name" value="HisKA"/>
    <property type="match status" value="1"/>
</dbReference>
<comment type="catalytic activity">
    <reaction evidence="1">
        <text>ATP + protein L-histidine = ADP + protein N-phospho-L-histidine.</text>
        <dbReference type="EC" id="2.7.13.3"/>
    </reaction>
</comment>
<dbReference type="Gene3D" id="3.40.50.2300">
    <property type="match status" value="1"/>
</dbReference>
<evidence type="ECO:0000256" key="7">
    <source>
        <dbReference type="ARBA" id="ARBA00022840"/>
    </source>
</evidence>
<dbReference type="Pfam" id="PF02518">
    <property type="entry name" value="HATPase_c"/>
    <property type="match status" value="1"/>
</dbReference>
<dbReference type="InterPro" id="IPR003594">
    <property type="entry name" value="HATPase_dom"/>
</dbReference>
<name>A0A4Z0C621_9BURK</name>
<evidence type="ECO:0000313" key="14">
    <source>
        <dbReference type="EMBL" id="TFZ05505.1"/>
    </source>
</evidence>
<dbReference type="SMART" id="SM00448">
    <property type="entry name" value="REC"/>
    <property type="match status" value="1"/>
</dbReference>
<gene>
    <name evidence="14" type="ORF">EZ313_02200</name>
</gene>
<evidence type="ECO:0000256" key="2">
    <source>
        <dbReference type="ARBA" id="ARBA00012438"/>
    </source>
</evidence>
<dbReference type="SUPFAM" id="SSF55781">
    <property type="entry name" value="GAF domain-like"/>
    <property type="match status" value="1"/>
</dbReference>
<dbReference type="RefSeq" id="WP_135261587.1">
    <property type="nucleotide sequence ID" value="NZ_SMLM01000001.1"/>
</dbReference>
<dbReference type="SMART" id="SM00086">
    <property type="entry name" value="PAC"/>
    <property type="match status" value="2"/>
</dbReference>
<dbReference type="Pfam" id="PF00512">
    <property type="entry name" value="HisKA"/>
    <property type="match status" value="1"/>
</dbReference>
<dbReference type="CDD" id="cd00082">
    <property type="entry name" value="HisKA"/>
    <property type="match status" value="1"/>
</dbReference>
<reference evidence="14 15" key="1">
    <citation type="submission" date="2019-03" db="EMBL/GenBank/DDBJ databases">
        <title>Ramlibacter henchirensis DSM 14656, whole genome shotgun sequence.</title>
        <authorList>
            <person name="Zhang X."/>
            <person name="Feng G."/>
            <person name="Zhu H."/>
        </authorList>
    </citation>
    <scope>NUCLEOTIDE SEQUENCE [LARGE SCALE GENOMIC DNA]</scope>
    <source>
        <strain evidence="14 15">DSM 14656</strain>
    </source>
</reference>
<dbReference type="Proteomes" id="UP000298180">
    <property type="component" value="Unassembled WGS sequence"/>
</dbReference>
<comment type="caution">
    <text evidence="14">The sequence shown here is derived from an EMBL/GenBank/DDBJ whole genome shotgun (WGS) entry which is preliminary data.</text>
</comment>
<keyword evidence="7" id="KW-0067">ATP-binding</keyword>
<evidence type="ECO:0000313" key="15">
    <source>
        <dbReference type="Proteomes" id="UP000298180"/>
    </source>
</evidence>
<keyword evidence="6" id="KW-0418">Kinase</keyword>
<evidence type="ECO:0000256" key="3">
    <source>
        <dbReference type="ARBA" id="ARBA00022553"/>
    </source>
</evidence>
<dbReference type="InterPro" id="IPR001789">
    <property type="entry name" value="Sig_transdc_resp-reg_receiver"/>
</dbReference>
<evidence type="ECO:0000256" key="4">
    <source>
        <dbReference type="ARBA" id="ARBA00022679"/>
    </source>
</evidence>
<dbReference type="InterPro" id="IPR003018">
    <property type="entry name" value="GAF"/>
</dbReference>
<feature type="domain" description="PAS" evidence="12">
    <location>
        <begin position="282"/>
        <end position="352"/>
    </location>
</feature>
<dbReference type="CDD" id="cd00130">
    <property type="entry name" value="PAS"/>
    <property type="match status" value="2"/>
</dbReference>
<dbReference type="PANTHER" id="PTHR43065:SF46">
    <property type="entry name" value="C4-DICARBOXYLATE TRANSPORT SENSOR PROTEIN DCTB"/>
    <property type="match status" value="1"/>
</dbReference>
<evidence type="ECO:0000256" key="1">
    <source>
        <dbReference type="ARBA" id="ARBA00000085"/>
    </source>
</evidence>
<dbReference type="SUPFAM" id="SSF52172">
    <property type="entry name" value="CheY-like"/>
    <property type="match status" value="1"/>
</dbReference>
<dbReference type="SUPFAM" id="SSF55874">
    <property type="entry name" value="ATPase domain of HSP90 chaperone/DNA topoisomerase II/histidine kinase"/>
    <property type="match status" value="1"/>
</dbReference>
<dbReference type="Gene3D" id="3.30.450.40">
    <property type="match status" value="1"/>
</dbReference>
<dbReference type="CDD" id="cd00156">
    <property type="entry name" value="REC"/>
    <property type="match status" value="1"/>
</dbReference>
<dbReference type="GO" id="GO:0000155">
    <property type="term" value="F:phosphorelay sensor kinase activity"/>
    <property type="evidence" value="ECO:0007669"/>
    <property type="project" value="InterPro"/>
</dbReference>
<dbReference type="InterPro" id="IPR011006">
    <property type="entry name" value="CheY-like_superfamily"/>
</dbReference>
<evidence type="ECO:0000256" key="6">
    <source>
        <dbReference type="ARBA" id="ARBA00022777"/>
    </source>
</evidence>
<dbReference type="Gene3D" id="3.30.565.10">
    <property type="entry name" value="Histidine kinase-like ATPase, C-terminal domain"/>
    <property type="match status" value="1"/>
</dbReference>
<sequence length="798" mass="87915">MTPAPVAAGDTLFDELTGLLTALLGVEIALVAKVDPQEPGMLQVLSMHRDGGHVRGRRYPLRGGPCEWVLHEGQRTVAERLQERYPEDDGARALCVESYSGLRMMSRDGSPLGVVAVMSRRPLRDPVQLEATLSVFAGRAAAEVDRLRIEEAIDQSRSSYRAIFDASDNAILILDWDTAAILDVNRQACESYGYTAQEMRGFRAGDLSGGEPFTREQARRYVELAREGRCPTFEWRRRSKDGRLYWDEVNVRPAVLGDRRVLLTFARDITDRKNAVEQLQLREEQYRQIFEASSDALFLWDDTMHVVDVNPAGLAMYRFSRDDIVGQGYAPQLPEDYVRERRAIVRRALAGESVAVETFSIRHDGTRFEAELRAMPFSHRGRPHALLAVRDITARRAAEAERRALEAQLRQAQKMEAVGQLTGGIAHDFNNILTSVIGYVVLGQERAEQLEDATLMRQLGQAHLAAQRARDLISQMLAFARRQKGDPRPLALTPLTRQTLRLLRSTLPTTITLDTRYVEAELPADEPWVVADPVQLEQILFNLCINARDAMQGVGGIAVRLGRRDAPDLKCASCHAPVDGARWVELSVSDTGTGIEPELLDRIFDPFFSTKAPGQGSGMGLAMVHGIVHDHGGHILVDTAAGKGSTFSVLLPAADPPGDAPPRERRAPSLVRGDLPGAQVLLVEDDPVVGDYLNEHLSSWGLNVTLVRDPVAALRWLASPPVDPQLLLTDLTMPGMTGLQLAREAHRLRPDLPVLLVTGNAGLVAEDELAASGISCALRKPVDPGVLRDSLISLLHPQ</sequence>
<keyword evidence="5" id="KW-0547">Nucleotide-binding</keyword>
<dbReference type="EMBL" id="SMLM01000001">
    <property type="protein sequence ID" value="TFZ05505.1"/>
    <property type="molecule type" value="Genomic_DNA"/>
</dbReference>
<dbReference type="PROSITE" id="PS50113">
    <property type="entry name" value="PAC"/>
    <property type="match status" value="1"/>
</dbReference>
<evidence type="ECO:0000259" key="10">
    <source>
        <dbReference type="PROSITE" id="PS50109"/>
    </source>
</evidence>
<dbReference type="InterPro" id="IPR005467">
    <property type="entry name" value="His_kinase_dom"/>
</dbReference>
<organism evidence="14 15">
    <name type="scientific">Ramlibacter henchirensis</name>
    <dbReference type="NCBI Taxonomy" id="204072"/>
    <lineage>
        <taxon>Bacteria</taxon>
        <taxon>Pseudomonadati</taxon>
        <taxon>Pseudomonadota</taxon>
        <taxon>Betaproteobacteria</taxon>
        <taxon>Burkholderiales</taxon>
        <taxon>Comamonadaceae</taxon>
        <taxon>Ramlibacter</taxon>
    </lineage>
</organism>
<dbReference type="OrthoDB" id="5389366at2"/>
<dbReference type="InterPro" id="IPR001610">
    <property type="entry name" value="PAC"/>
</dbReference>
<evidence type="ECO:0000256" key="8">
    <source>
        <dbReference type="ARBA" id="ARBA00023012"/>
    </source>
</evidence>
<dbReference type="SUPFAM" id="SSF47384">
    <property type="entry name" value="Homodimeric domain of signal transducing histidine kinase"/>
    <property type="match status" value="1"/>
</dbReference>
<dbReference type="SMART" id="SM00065">
    <property type="entry name" value="GAF"/>
    <property type="match status" value="1"/>
</dbReference>
<keyword evidence="15" id="KW-1185">Reference proteome</keyword>
<feature type="domain" description="Response regulatory" evidence="11">
    <location>
        <begin position="679"/>
        <end position="795"/>
    </location>
</feature>
<dbReference type="NCBIfam" id="TIGR00229">
    <property type="entry name" value="sensory_box"/>
    <property type="match status" value="2"/>
</dbReference>
<feature type="modified residue" description="4-aspartylphosphate" evidence="9">
    <location>
        <position position="730"/>
    </location>
</feature>
<dbReference type="AlphaFoldDB" id="A0A4Z0C621"/>
<evidence type="ECO:0000256" key="9">
    <source>
        <dbReference type="PROSITE-ProRule" id="PRU00169"/>
    </source>
</evidence>
<dbReference type="InterPro" id="IPR004358">
    <property type="entry name" value="Sig_transdc_His_kin-like_C"/>
</dbReference>
<dbReference type="InterPro" id="IPR036890">
    <property type="entry name" value="HATPase_C_sf"/>
</dbReference>
<dbReference type="PROSITE" id="PS50112">
    <property type="entry name" value="PAS"/>
    <property type="match status" value="2"/>
</dbReference>
<keyword evidence="4" id="KW-0808">Transferase</keyword>
<feature type="domain" description="Histidine kinase" evidence="10">
    <location>
        <begin position="424"/>
        <end position="655"/>
    </location>
</feature>
<dbReference type="SMART" id="SM00387">
    <property type="entry name" value="HATPase_c"/>
    <property type="match status" value="1"/>
</dbReference>
<evidence type="ECO:0000259" key="11">
    <source>
        <dbReference type="PROSITE" id="PS50110"/>
    </source>
</evidence>
<evidence type="ECO:0000259" key="12">
    <source>
        <dbReference type="PROSITE" id="PS50112"/>
    </source>
</evidence>
<keyword evidence="8" id="KW-0902">Two-component regulatory system</keyword>
<dbReference type="PROSITE" id="PS50110">
    <property type="entry name" value="RESPONSE_REGULATORY"/>
    <property type="match status" value="1"/>
</dbReference>
<feature type="domain" description="PAS" evidence="12">
    <location>
        <begin position="156"/>
        <end position="201"/>
    </location>
</feature>
<dbReference type="Pfam" id="PF08448">
    <property type="entry name" value="PAS_4"/>
    <property type="match status" value="1"/>
</dbReference>
<dbReference type="InterPro" id="IPR035965">
    <property type="entry name" value="PAS-like_dom_sf"/>
</dbReference>
<dbReference type="PRINTS" id="PR00344">
    <property type="entry name" value="BCTRLSENSOR"/>
</dbReference>
<dbReference type="GO" id="GO:0005524">
    <property type="term" value="F:ATP binding"/>
    <property type="evidence" value="ECO:0007669"/>
    <property type="project" value="UniProtKB-KW"/>
</dbReference>
<dbReference type="Gene3D" id="1.10.287.130">
    <property type="match status" value="1"/>
</dbReference>
<dbReference type="InterPro" id="IPR003661">
    <property type="entry name" value="HisK_dim/P_dom"/>
</dbReference>
<dbReference type="SUPFAM" id="SSF55785">
    <property type="entry name" value="PYP-like sensor domain (PAS domain)"/>
    <property type="match status" value="2"/>
</dbReference>
<protein>
    <recommendedName>
        <fullName evidence="2">histidine kinase</fullName>
        <ecNumber evidence="2">2.7.13.3</ecNumber>
    </recommendedName>
</protein>
<dbReference type="Gene3D" id="3.30.450.20">
    <property type="entry name" value="PAS domain"/>
    <property type="match status" value="2"/>
</dbReference>
<dbReference type="SMART" id="SM00091">
    <property type="entry name" value="PAS"/>
    <property type="match status" value="2"/>
</dbReference>
<dbReference type="Pfam" id="PF13426">
    <property type="entry name" value="PAS_9"/>
    <property type="match status" value="1"/>
</dbReference>
<keyword evidence="3 9" id="KW-0597">Phosphoprotein</keyword>
<dbReference type="EC" id="2.7.13.3" evidence="2"/>
<dbReference type="InterPro" id="IPR013656">
    <property type="entry name" value="PAS_4"/>
</dbReference>
<accession>A0A4Z0C621</accession>
<proteinExistence type="predicted"/>
<dbReference type="InterPro" id="IPR029016">
    <property type="entry name" value="GAF-like_dom_sf"/>
</dbReference>
<evidence type="ECO:0000256" key="5">
    <source>
        <dbReference type="ARBA" id="ARBA00022741"/>
    </source>
</evidence>